<feature type="transmembrane region" description="Helical" evidence="2">
    <location>
        <begin position="164"/>
        <end position="186"/>
    </location>
</feature>
<feature type="region of interest" description="Disordered" evidence="1">
    <location>
        <begin position="1"/>
        <end position="22"/>
    </location>
</feature>
<dbReference type="EMBL" id="JAMYWD010000012">
    <property type="protein sequence ID" value="KAJ4953629.1"/>
    <property type="molecule type" value="Genomic_DNA"/>
</dbReference>
<keyword evidence="2" id="KW-1133">Transmembrane helix</keyword>
<feature type="compositionally biased region" description="Gly residues" evidence="1">
    <location>
        <begin position="224"/>
        <end position="236"/>
    </location>
</feature>
<feature type="region of interest" description="Disordered" evidence="1">
    <location>
        <begin position="222"/>
        <end position="255"/>
    </location>
</feature>
<reference evidence="3" key="1">
    <citation type="journal article" date="2023" name="Plant J.">
        <title>The genome of the king protea, Protea cynaroides.</title>
        <authorList>
            <person name="Chang J."/>
            <person name="Duong T.A."/>
            <person name="Schoeman C."/>
            <person name="Ma X."/>
            <person name="Roodt D."/>
            <person name="Barker N."/>
            <person name="Li Z."/>
            <person name="Van de Peer Y."/>
            <person name="Mizrachi E."/>
        </authorList>
    </citation>
    <scope>NUCLEOTIDE SEQUENCE</scope>
    <source>
        <tissue evidence="3">Young leaves</tissue>
    </source>
</reference>
<evidence type="ECO:0000313" key="3">
    <source>
        <dbReference type="EMBL" id="KAJ4953629.1"/>
    </source>
</evidence>
<evidence type="ECO:0000256" key="2">
    <source>
        <dbReference type="SAM" id="Phobius"/>
    </source>
</evidence>
<dbReference type="GO" id="GO:0009507">
    <property type="term" value="C:chloroplast"/>
    <property type="evidence" value="ECO:0007669"/>
    <property type="project" value="TreeGrafter"/>
</dbReference>
<dbReference type="Proteomes" id="UP001141806">
    <property type="component" value="Unassembled WGS sequence"/>
</dbReference>
<sequence length="255" mass="28854">MATSLPWHPLLSPSNSSCPSSQRRAISTRHVLTIQAFQRSDFDGFAKRVVSGEVWKEAWRSANDGFEQLLFDAKKAAERFDRRYFVSRRFNSVVQSASDKAREIDRELEIGRRWRTFTVDFSGNLPRYRRQLNDFLDTPLGRSFATIFFLWFALSGWLFRFMIFATWVLPFAAPLVIGAVANNLVIQGSCPACKRQFKGYKNQVIHCVGCGNIVWQPKGNFSSRGGGRGSSRGGGRSTTSSTPGPDFIDVEFEEK</sequence>
<comment type="caution">
    <text evidence="3">The sequence shown here is derived from an EMBL/GenBank/DDBJ whole genome shotgun (WGS) entry which is preliminary data.</text>
</comment>
<feature type="transmembrane region" description="Helical" evidence="2">
    <location>
        <begin position="139"/>
        <end position="158"/>
    </location>
</feature>
<name>A0A9Q0JUW1_9MAGN</name>
<dbReference type="PANTHER" id="PTHR36356:SF1">
    <property type="entry name" value="EXPRESSED PROTEIN"/>
    <property type="match status" value="1"/>
</dbReference>
<organism evidence="3 4">
    <name type="scientific">Protea cynaroides</name>
    <dbReference type="NCBI Taxonomy" id="273540"/>
    <lineage>
        <taxon>Eukaryota</taxon>
        <taxon>Viridiplantae</taxon>
        <taxon>Streptophyta</taxon>
        <taxon>Embryophyta</taxon>
        <taxon>Tracheophyta</taxon>
        <taxon>Spermatophyta</taxon>
        <taxon>Magnoliopsida</taxon>
        <taxon>Proteales</taxon>
        <taxon>Proteaceae</taxon>
        <taxon>Protea</taxon>
    </lineage>
</organism>
<evidence type="ECO:0000256" key="1">
    <source>
        <dbReference type="SAM" id="MobiDB-lite"/>
    </source>
</evidence>
<dbReference type="AlphaFoldDB" id="A0A9Q0JUW1"/>
<proteinExistence type="predicted"/>
<dbReference type="OrthoDB" id="2018506at2759"/>
<feature type="compositionally biased region" description="Low complexity" evidence="1">
    <location>
        <begin position="9"/>
        <end position="21"/>
    </location>
</feature>
<keyword evidence="2" id="KW-0472">Membrane</keyword>
<protein>
    <submittedName>
        <fullName evidence="3">Uncharacterized protein</fullName>
    </submittedName>
</protein>
<evidence type="ECO:0000313" key="4">
    <source>
        <dbReference type="Proteomes" id="UP001141806"/>
    </source>
</evidence>
<keyword evidence="4" id="KW-1185">Reference proteome</keyword>
<keyword evidence="2" id="KW-0812">Transmembrane</keyword>
<dbReference type="PANTHER" id="PTHR36356">
    <property type="entry name" value="EXPRESSED PROTEIN"/>
    <property type="match status" value="1"/>
</dbReference>
<accession>A0A9Q0JUW1</accession>
<gene>
    <name evidence="3" type="ORF">NE237_030461</name>
</gene>